<protein>
    <submittedName>
        <fullName evidence="1">Uncharacterized protein</fullName>
    </submittedName>
</protein>
<accession>A0ACD3A9A3</accession>
<organism evidence="1 2">
    <name type="scientific">Pluteus cervinus</name>
    <dbReference type="NCBI Taxonomy" id="181527"/>
    <lineage>
        <taxon>Eukaryota</taxon>
        <taxon>Fungi</taxon>
        <taxon>Dikarya</taxon>
        <taxon>Basidiomycota</taxon>
        <taxon>Agaricomycotina</taxon>
        <taxon>Agaricomycetes</taxon>
        <taxon>Agaricomycetidae</taxon>
        <taxon>Agaricales</taxon>
        <taxon>Pluteineae</taxon>
        <taxon>Pluteaceae</taxon>
        <taxon>Pluteus</taxon>
    </lineage>
</organism>
<evidence type="ECO:0000313" key="2">
    <source>
        <dbReference type="Proteomes" id="UP000308600"/>
    </source>
</evidence>
<evidence type="ECO:0000313" key="1">
    <source>
        <dbReference type="EMBL" id="TFK62305.1"/>
    </source>
</evidence>
<dbReference type="Proteomes" id="UP000308600">
    <property type="component" value="Unassembled WGS sequence"/>
</dbReference>
<gene>
    <name evidence="1" type="ORF">BDN72DRAFT_903341</name>
</gene>
<dbReference type="EMBL" id="ML208591">
    <property type="protein sequence ID" value="TFK62305.1"/>
    <property type="molecule type" value="Genomic_DNA"/>
</dbReference>
<reference evidence="1 2" key="1">
    <citation type="journal article" date="2019" name="Nat. Ecol. Evol.">
        <title>Megaphylogeny resolves global patterns of mushroom evolution.</title>
        <authorList>
            <person name="Varga T."/>
            <person name="Krizsan K."/>
            <person name="Foldi C."/>
            <person name="Dima B."/>
            <person name="Sanchez-Garcia M."/>
            <person name="Sanchez-Ramirez S."/>
            <person name="Szollosi G.J."/>
            <person name="Szarkandi J.G."/>
            <person name="Papp V."/>
            <person name="Albert L."/>
            <person name="Andreopoulos W."/>
            <person name="Angelini C."/>
            <person name="Antonin V."/>
            <person name="Barry K.W."/>
            <person name="Bougher N.L."/>
            <person name="Buchanan P."/>
            <person name="Buyck B."/>
            <person name="Bense V."/>
            <person name="Catcheside P."/>
            <person name="Chovatia M."/>
            <person name="Cooper J."/>
            <person name="Damon W."/>
            <person name="Desjardin D."/>
            <person name="Finy P."/>
            <person name="Geml J."/>
            <person name="Haridas S."/>
            <person name="Hughes K."/>
            <person name="Justo A."/>
            <person name="Karasinski D."/>
            <person name="Kautmanova I."/>
            <person name="Kiss B."/>
            <person name="Kocsube S."/>
            <person name="Kotiranta H."/>
            <person name="LaButti K.M."/>
            <person name="Lechner B.E."/>
            <person name="Liimatainen K."/>
            <person name="Lipzen A."/>
            <person name="Lukacs Z."/>
            <person name="Mihaltcheva S."/>
            <person name="Morgado L.N."/>
            <person name="Niskanen T."/>
            <person name="Noordeloos M.E."/>
            <person name="Ohm R.A."/>
            <person name="Ortiz-Santana B."/>
            <person name="Ovrebo C."/>
            <person name="Racz N."/>
            <person name="Riley R."/>
            <person name="Savchenko A."/>
            <person name="Shiryaev A."/>
            <person name="Soop K."/>
            <person name="Spirin V."/>
            <person name="Szebenyi C."/>
            <person name="Tomsovsky M."/>
            <person name="Tulloss R.E."/>
            <person name="Uehling J."/>
            <person name="Grigoriev I.V."/>
            <person name="Vagvolgyi C."/>
            <person name="Papp T."/>
            <person name="Martin F.M."/>
            <person name="Miettinen O."/>
            <person name="Hibbett D.S."/>
            <person name="Nagy L.G."/>
        </authorList>
    </citation>
    <scope>NUCLEOTIDE SEQUENCE [LARGE SCALE GENOMIC DNA]</scope>
    <source>
        <strain evidence="1 2">NL-1719</strain>
    </source>
</reference>
<keyword evidence="2" id="KW-1185">Reference proteome</keyword>
<sequence>MIHSLVIRMQRFRGIVVSNDSNKNGERSPELVVEAPPSENSSLPLGTIILRPPQHVQRYNTTSFRRPQHISFAHGLLLAVFLFTVLLLFISKSIFAEVPPSPAFLDSIPTPPPSSPETTSAKYYFSRGDGFIIDAIIMDNIIFDDIIFDD</sequence>
<name>A0ACD3A9A3_9AGAR</name>
<proteinExistence type="predicted"/>